<keyword evidence="2" id="KW-0238">DNA-binding</keyword>
<keyword evidence="8" id="KW-1185">Reference proteome</keyword>
<evidence type="ECO:0000313" key="7">
    <source>
        <dbReference type="EMBL" id="QRD83768.1"/>
    </source>
</evidence>
<dbReference type="InterPro" id="IPR001138">
    <property type="entry name" value="Zn2Cys6_DnaBD"/>
</dbReference>
<dbReference type="EMBL" id="CP044621">
    <property type="protein sequence ID" value="QRD83768.1"/>
    <property type="molecule type" value="Genomic_DNA"/>
</dbReference>
<dbReference type="Pfam" id="PF00172">
    <property type="entry name" value="Zn_clus"/>
    <property type="match status" value="1"/>
</dbReference>
<proteinExistence type="predicted"/>
<sequence length="105" mass="11711">MTHPRKRVVTACEHCRARKIKCTNERPGCRSCVRLGARCSYDQRVNHSSFNPASLLILEKLDQVLRRLPRDPAPRSPNVSTSDGLMRGNDINVDTGPGEKGELLS</sequence>
<dbReference type="Proteomes" id="UP000596276">
    <property type="component" value="Chromosome 5"/>
</dbReference>
<evidence type="ECO:0000256" key="3">
    <source>
        <dbReference type="ARBA" id="ARBA00023163"/>
    </source>
</evidence>
<name>A0A7U2MHD9_ASPFN</name>
<evidence type="ECO:0000313" key="8">
    <source>
        <dbReference type="Proteomes" id="UP000596276"/>
    </source>
</evidence>
<reference evidence="8" key="1">
    <citation type="journal article" date="2021" name="G3 (Bethesda)">
        <title>Chromosome assembled and annotated genome sequence of Aspergillus flavus NRRL 3357.</title>
        <authorList>
            <person name="Skerker J.M."/>
            <person name="Pianalto K.M."/>
            <person name="Mondo S.J."/>
            <person name="Yang K."/>
            <person name="Arkin A.P."/>
            <person name="Keller N.P."/>
            <person name="Grigoriev I.V."/>
            <person name="Louise Glass N.L."/>
        </authorList>
    </citation>
    <scope>NUCLEOTIDE SEQUENCE [LARGE SCALE GENOMIC DNA]</scope>
    <source>
        <strain evidence="8">ATCC 200026 / FGSC A1120 / IAM 13836 / NRRL 3357 / JCM 12722 / SRRC 167</strain>
    </source>
</reference>
<gene>
    <name evidence="7" type="ORF">F9C07_2107670</name>
</gene>
<dbReference type="InterPro" id="IPR053181">
    <property type="entry name" value="EcdB-like_regulator"/>
</dbReference>
<protein>
    <recommendedName>
        <fullName evidence="6">Zn(2)-C6 fungal-type domain-containing protein</fullName>
    </recommendedName>
</protein>
<dbReference type="InterPro" id="IPR036864">
    <property type="entry name" value="Zn2-C6_fun-type_DNA-bd_sf"/>
</dbReference>
<dbReference type="PROSITE" id="PS00463">
    <property type="entry name" value="ZN2_CY6_FUNGAL_1"/>
    <property type="match status" value="1"/>
</dbReference>
<dbReference type="Gene3D" id="4.10.240.10">
    <property type="entry name" value="Zn(2)-C6 fungal-type DNA-binding domain"/>
    <property type="match status" value="1"/>
</dbReference>
<dbReference type="PANTHER" id="PTHR47785">
    <property type="entry name" value="ZN(II)2CYS6 TRANSCRIPTION FACTOR (EUROFUNG)-RELATED-RELATED"/>
    <property type="match status" value="1"/>
</dbReference>
<dbReference type="PROSITE" id="PS50048">
    <property type="entry name" value="ZN2_CY6_FUNGAL_2"/>
    <property type="match status" value="1"/>
</dbReference>
<feature type="domain" description="Zn(2)-C6 fungal-type" evidence="6">
    <location>
        <begin position="11"/>
        <end position="41"/>
    </location>
</feature>
<dbReference type="CDD" id="cd00067">
    <property type="entry name" value="GAL4"/>
    <property type="match status" value="1"/>
</dbReference>
<dbReference type="GO" id="GO:0009893">
    <property type="term" value="P:positive regulation of metabolic process"/>
    <property type="evidence" value="ECO:0007669"/>
    <property type="project" value="UniProtKB-ARBA"/>
</dbReference>
<keyword evidence="4" id="KW-0539">Nucleus</keyword>
<dbReference type="SMART" id="SM00066">
    <property type="entry name" value="GAL4"/>
    <property type="match status" value="1"/>
</dbReference>
<keyword evidence="3" id="KW-0804">Transcription</keyword>
<dbReference type="AlphaFoldDB" id="A0A7U2MHD9"/>
<evidence type="ECO:0000256" key="5">
    <source>
        <dbReference type="SAM" id="MobiDB-lite"/>
    </source>
</evidence>
<keyword evidence="1" id="KW-0805">Transcription regulation</keyword>
<dbReference type="GO" id="GO:0008270">
    <property type="term" value="F:zinc ion binding"/>
    <property type="evidence" value="ECO:0007669"/>
    <property type="project" value="InterPro"/>
</dbReference>
<evidence type="ECO:0000256" key="2">
    <source>
        <dbReference type="ARBA" id="ARBA00023125"/>
    </source>
</evidence>
<feature type="region of interest" description="Disordered" evidence="5">
    <location>
        <begin position="68"/>
        <end position="105"/>
    </location>
</feature>
<evidence type="ECO:0000256" key="4">
    <source>
        <dbReference type="ARBA" id="ARBA00023242"/>
    </source>
</evidence>
<organism evidence="7 8">
    <name type="scientific">Aspergillus flavus (strain ATCC 200026 / FGSC A1120 / IAM 13836 / NRRL 3357 / JCM 12722 / SRRC 167)</name>
    <dbReference type="NCBI Taxonomy" id="332952"/>
    <lineage>
        <taxon>Eukaryota</taxon>
        <taxon>Fungi</taxon>
        <taxon>Dikarya</taxon>
        <taxon>Ascomycota</taxon>
        <taxon>Pezizomycotina</taxon>
        <taxon>Eurotiomycetes</taxon>
        <taxon>Eurotiomycetidae</taxon>
        <taxon>Eurotiales</taxon>
        <taxon>Aspergillaceae</taxon>
        <taxon>Aspergillus</taxon>
        <taxon>Aspergillus subgen. Circumdati</taxon>
    </lineage>
</organism>
<dbReference type="VEuPathDB" id="FungiDB:F9C07_2107670"/>
<evidence type="ECO:0000259" key="6">
    <source>
        <dbReference type="PROSITE" id="PS50048"/>
    </source>
</evidence>
<dbReference type="SUPFAM" id="SSF57701">
    <property type="entry name" value="Zn2/Cys6 DNA-binding domain"/>
    <property type="match status" value="1"/>
</dbReference>
<dbReference type="PANTHER" id="PTHR47785:SF5">
    <property type="entry name" value="ZN(II)2CYS6 TRANSCRIPTION FACTOR (EUROFUNG)"/>
    <property type="match status" value="1"/>
</dbReference>
<accession>A0A7U2MHD9</accession>
<evidence type="ECO:0000256" key="1">
    <source>
        <dbReference type="ARBA" id="ARBA00023015"/>
    </source>
</evidence>
<dbReference type="GO" id="GO:0000981">
    <property type="term" value="F:DNA-binding transcription factor activity, RNA polymerase II-specific"/>
    <property type="evidence" value="ECO:0007669"/>
    <property type="project" value="InterPro"/>
</dbReference>
<dbReference type="GO" id="GO:0003677">
    <property type="term" value="F:DNA binding"/>
    <property type="evidence" value="ECO:0007669"/>
    <property type="project" value="UniProtKB-KW"/>
</dbReference>